<dbReference type="PANTHER" id="PTHR48038">
    <property type="entry name" value="RIBONUCLEOPROTEIN RB97D"/>
    <property type="match status" value="1"/>
</dbReference>
<sequence>MALFLGRLSLDTRSRDLEELFNKYGRVTRLDIKRGTNSGFGFVEYEDARDAEEAARKLNGHVVNGNPMVVEFAKNSTRRAGENECFKCGKDGMLYTVIGLATAAEVEVELVVEEQEALVVVVVDQIATAEDLDPLVVVVVTDPTLAPAPPHAVISGTVNALIVVRHPSEEETTATAVVIEELMTAVEVRVDRDEARTVAQEEETAEMSPVVRMKETDRRIVVLVATGIARLPSHRANVVRPSVPPIAVVTRMQRKDPFLPRPVKKQRVFRP</sequence>
<dbReference type="InterPro" id="IPR012677">
    <property type="entry name" value="Nucleotide-bd_a/b_plait_sf"/>
</dbReference>
<keyword evidence="1" id="KW-0694">RNA-binding</keyword>
<dbReference type="PANTHER" id="PTHR48038:SF1">
    <property type="entry name" value="RIBONUCLEOPROTEIN RB97D"/>
    <property type="match status" value="1"/>
</dbReference>
<dbReference type="GO" id="GO:0003723">
    <property type="term" value="F:RNA binding"/>
    <property type="evidence" value="ECO:0007669"/>
    <property type="project" value="UniProtKB-UniRule"/>
</dbReference>
<dbReference type="Pfam" id="PF00076">
    <property type="entry name" value="RRM_1"/>
    <property type="match status" value="1"/>
</dbReference>
<evidence type="ECO:0000256" key="1">
    <source>
        <dbReference type="PROSITE-ProRule" id="PRU00176"/>
    </source>
</evidence>
<organism evidence="3 4">
    <name type="scientific">Mortierella alpina</name>
    <name type="common">Oleaginous fungus</name>
    <name type="synonym">Mortierella renispora</name>
    <dbReference type="NCBI Taxonomy" id="64518"/>
    <lineage>
        <taxon>Eukaryota</taxon>
        <taxon>Fungi</taxon>
        <taxon>Fungi incertae sedis</taxon>
        <taxon>Mucoromycota</taxon>
        <taxon>Mortierellomycotina</taxon>
        <taxon>Mortierellomycetes</taxon>
        <taxon>Mortierellales</taxon>
        <taxon>Mortierellaceae</taxon>
        <taxon>Mortierella</taxon>
    </lineage>
</organism>
<gene>
    <name evidence="3" type="ORF">KVV02_001093</name>
</gene>
<dbReference type="PROSITE" id="PS50102">
    <property type="entry name" value="RRM"/>
    <property type="match status" value="1"/>
</dbReference>
<dbReference type="InterPro" id="IPR000504">
    <property type="entry name" value="RRM_dom"/>
</dbReference>
<comment type="caution">
    <text evidence="3">The sequence shown here is derived from an EMBL/GenBank/DDBJ whole genome shotgun (WGS) entry which is preliminary data.</text>
</comment>
<evidence type="ECO:0000259" key="2">
    <source>
        <dbReference type="PROSITE" id="PS50102"/>
    </source>
</evidence>
<reference evidence="3" key="1">
    <citation type="submission" date="2021-07" db="EMBL/GenBank/DDBJ databases">
        <title>Draft genome of Mortierella alpina, strain LL118, isolated from an aspen leaf litter sample.</title>
        <authorList>
            <person name="Yang S."/>
            <person name="Vinatzer B.A."/>
        </authorList>
    </citation>
    <scope>NUCLEOTIDE SEQUENCE</scope>
    <source>
        <strain evidence="3">LL118</strain>
    </source>
</reference>
<proteinExistence type="predicted"/>
<dbReference type="AlphaFoldDB" id="A0A9P8A975"/>
<dbReference type="InterPro" id="IPR035979">
    <property type="entry name" value="RBD_domain_sf"/>
</dbReference>
<protein>
    <recommendedName>
        <fullName evidence="2">RRM domain-containing protein</fullName>
    </recommendedName>
</protein>
<dbReference type="SUPFAM" id="SSF54928">
    <property type="entry name" value="RNA-binding domain, RBD"/>
    <property type="match status" value="1"/>
</dbReference>
<feature type="domain" description="RRM" evidence="2">
    <location>
        <begin position="1"/>
        <end position="75"/>
    </location>
</feature>
<accession>A0A9P8A975</accession>
<name>A0A9P8A975_MORAP</name>
<dbReference type="SMART" id="SM00360">
    <property type="entry name" value="RRM"/>
    <property type="match status" value="1"/>
</dbReference>
<dbReference type="EMBL" id="JAIFTL010000024">
    <property type="protein sequence ID" value="KAG9326209.1"/>
    <property type="molecule type" value="Genomic_DNA"/>
</dbReference>
<dbReference type="CDD" id="cd00590">
    <property type="entry name" value="RRM_SF"/>
    <property type="match status" value="1"/>
</dbReference>
<evidence type="ECO:0000313" key="4">
    <source>
        <dbReference type="Proteomes" id="UP000717515"/>
    </source>
</evidence>
<dbReference type="Gene3D" id="3.30.70.330">
    <property type="match status" value="1"/>
</dbReference>
<dbReference type="Proteomes" id="UP000717515">
    <property type="component" value="Unassembled WGS sequence"/>
</dbReference>
<evidence type="ECO:0000313" key="3">
    <source>
        <dbReference type="EMBL" id="KAG9326209.1"/>
    </source>
</evidence>